<evidence type="ECO:0000313" key="3">
    <source>
        <dbReference type="Proteomes" id="UP000689195"/>
    </source>
</evidence>
<evidence type="ECO:0000313" key="2">
    <source>
        <dbReference type="EMBL" id="CAD8163988.1"/>
    </source>
</evidence>
<sequence length="43" mass="5093">MYQSPLDSSKFFSDYSGNKQSKSNRKSYLNSFQKSINFSNRKF</sequence>
<keyword evidence="3" id="KW-1185">Reference proteome</keyword>
<feature type="region of interest" description="Disordered" evidence="1">
    <location>
        <begin position="1"/>
        <end position="26"/>
    </location>
</feature>
<dbReference type="EMBL" id="CAJJDO010000040">
    <property type="protein sequence ID" value="CAD8163988.1"/>
    <property type="molecule type" value="Genomic_DNA"/>
</dbReference>
<accession>A0A8S1UG73</accession>
<proteinExistence type="predicted"/>
<gene>
    <name evidence="2" type="ORF">PPENT_87.1.T0400166</name>
</gene>
<dbReference type="Proteomes" id="UP000689195">
    <property type="component" value="Unassembled WGS sequence"/>
</dbReference>
<protein>
    <submittedName>
        <fullName evidence="2">Uncharacterized protein</fullName>
    </submittedName>
</protein>
<organism evidence="2 3">
    <name type="scientific">Paramecium pentaurelia</name>
    <dbReference type="NCBI Taxonomy" id="43138"/>
    <lineage>
        <taxon>Eukaryota</taxon>
        <taxon>Sar</taxon>
        <taxon>Alveolata</taxon>
        <taxon>Ciliophora</taxon>
        <taxon>Intramacronucleata</taxon>
        <taxon>Oligohymenophorea</taxon>
        <taxon>Peniculida</taxon>
        <taxon>Parameciidae</taxon>
        <taxon>Paramecium</taxon>
    </lineage>
</organism>
<evidence type="ECO:0000256" key="1">
    <source>
        <dbReference type="SAM" id="MobiDB-lite"/>
    </source>
</evidence>
<dbReference type="AlphaFoldDB" id="A0A8S1UG73"/>
<name>A0A8S1UG73_9CILI</name>
<comment type="caution">
    <text evidence="2">The sequence shown here is derived from an EMBL/GenBank/DDBJ whole genome shotgun (WGS) entry which is preliminary data.</text>
</comment>
<reference evidence="2" key="1">
    <citation type="submission" date="2021-01" db="EMBL/GenBank/DDBJ databases">
        <authorList>
            <consortium name="Genoscope - CEA"/>
            <person name="William W."/>
        </authorList>
    </citation>
    <scope>NUCLEOTIDE SEQUENCE</scope>
</reference>